<dbReference type="AlphaFoldDB" id="A0A4R2RRT4"/>
<evidence type="ECO:0000313" key="2">
    <source>
        <dbReference type="EMBL" id="TCP65529.1"/>
    </source>
</evidence>
<dbReference type="InterPro" id="IPR043857">
    <property type="entry name" value="DUF5819"/>
</dbReference>
<keyword evidence="1" id="KW-1133">Transmembrane helix</keyword>
<gene>
    <name evidence="2" type="ORF">EDD57_1327</name>
</gene>
<evidence type="ECO:0000256" key="1">
    <source>
        <dbReference type="SAM" id="Phobius"/>
    </source>
</evidence>
<keyword evidence="1" id="KW-0472">Membrane</keyword>
<dbReference type="Proteomes" id="UP000294746">
    <property type="component" value="Unassembled WGS sequence"/>
</dbReference>
<dbReference type="EMBL" id="SLXV01000032">
    <property type="protein sequence ID" value="TCP65529.1"/>
    <property type="molecule type" value="Genomic_DNA"/>
</dbReference>
<sequence>MESSNHHKSLFYKGVYFGLPFVLIGFILFHFSIITLHVMPINPISIALEPEINAYTGSLFRQNWHLFSPEPVTENDVVYMKVKTKSNQESDWIDITTPFILANHKNYLSPLNRIMRIPSTAVNEMHGEEELINRYKKKIYELNKEQESEKILKRVSEYQQKNSKDTRLLLYRFVFSTAARSFSPDDIQSINVRVVTEEPVPYSQRKNPNYERKKTYEELGWEKFTPVLNW</sequence>
<comment type="caution">
    <text evidence="2">The sequence shown here is derived from an EMBL/GenBank/DDBJ whole genome shotgun (WGS) entry which is preliminary data.</text>
</comment>
<keyword evidence="3" id="KW-1185">Reference proteome</keyword>
<accession>A0A4R2RRT4</accession>
<dbReference type="Pfam" id="PF19136">
    <property type="entry name" value="DUF5819"/>
    <property type="match status" value="1"/>
</dbReference>
<name>A0A4R2RRT4_9BACL</name>
<protein>
    <submittedName>
        <fullName evidence="2">Uncharacterized protein</fullName>
    </submittedName>
</protein>
<evidence type="ECO:0000313" key="3">
    <source>
        <dbReference type="Proteomes" id="UP000294746"/>
    </source>
</evidence>
<organism evidence="2 3">
    <name type="scientific">Baia soyae</name>
    <dbReference type="NCBI Taxonomy" id="1544746"/>
    <lineage>
        <taxon>Bacteria</taxon>
        <taxon>Bacillati</taxon>
        <taxon>Bacillota</taxon>
        <taxon>Bacilli</taxon>
        <taxon>Bacillales</taxon>
        <taxon>Thermoactinomycetaceae</taxon>
        <taxon>Baia</taxon>
    </lineage>
</organism>
<dbReference type="RefSeq" id="WP_131849328.1">
    <property type="nucleotide sequence ID" value="NZ_SLXV01000032.1"/>
</dbReference>
<proteinExistence type="predicted"/>
<keyword evidence="1" id="KW-0812">Transmembrane</keyword>
<reference evidence="2 3" key="1">
    <citation type="submission" date="2019-03" db="EMBL/GenBank/DDBJ databases">
        <title>Genomic Encyclopedia of Type Strains, Phase IV (KMG-IV): sequencing the most valuable type-strain genomes for metagenomic binning, comparative biology and taxonomic classification.</title>
        <authorList>
            <person name="Goeker M."/>
        </authorList>
    </citation>
    <scope>NUCLEOTIDE SEQUENCE [LARGE SCALE GENOMIC DNA]</scope>
    <source>
        <strain evidence="2 3">DSM 46831</strain>
    </source>
</reference>
<dbReference type="OrthoDB" id="9342777at2"/>
<feature type="transmembrane region" description="Helical" evidence="1">
    <location>
        <begin position="15"/>
        <end position="36"/>
    </location>
</feature>